<keyword evidence="2" id="KW-1133">Transmembrane helix</keyword>
<evidence type="ECO:0000313" key="3">
    <source>
        <dbReference type="EMBL" id="KKN61043.1"/>
    </source>
</evidence>
<dbReference type="AlphaFoldDB" id="A0A0F9V578"/>
<gene>
    <name evidence="3" type="ORF">LCGC14_0526020</name>
</gene>
<evidence type="ECO:0008006" key="4">
    <source>
        <dbReference type="Google" id="ProtNLM"/>
    </source>
</evidence>
<comment type="caution">
    <text evidence="3">The sequence shown here is derived from an EMBL/GenBank/DDBJ whole genome shotgun (WGS) entry which is preliminary data.</text>
</comment>
<reference evidence="3" key="1">
    <citation type="journal article" date="2015" name="Nature">
        <title>Complex archaea that bridge the gap between prokaryotes and eukaryotes.</title>
        <authorList>
            <person name="Spang A."/>
            <person name="Saw J.H."/>
            <person name="Jorgensen S.L."/>
            <person name="Zaremba-Niedzwiedzka K."/>
            <person name="Martijn J."/>
            <person name="Lind A.E."/>
            <person name="van Eijk R."/>
            <person name="Schleper C."/>
            <person name="Guy L."/>
            <person name="Ettema T.J."/>
        </authorList>
    </citation>
    <scope>NUCLEOTIDE SEQUENCE</scope>
</reference>
<feature type="transmembrane region" description="Helical" evidence="2">
    <location>
        <begin position="30"/>
        <end position="51"/>
    </location>
</feature>
<evidence type="ECO:0000256" key="2">
    <source>
        <dbReference type="SAM" id="Phobius"/>
    </source>
</evidence>
<organism evidence="3">
    <name type="scientific">marine sediment metagenome</name>
    <dbReference type="NCBI Taxonomy" id="412755"/>
    <lineage>
        <taxon>unclassified sequences</taxon>
        <taxon>metagenomes</taxon>
        <taxon>ecological metagenomes</taxon>
    </lineage>
</organism>
<dbReference type="EMBL" id="LAZR01000674">
    <property type="protein sequence ID" value="KKN61043.1"/>
    <property type="molecule type" value="Genomic_DNA"/>
</dbReference>
<keyword evidence="2" id="KW-0812">Transmembrane</keyword>
<feature type="region of interest" description="Disordered" evidence="1">
    <location>
        <begin position="1"/>
        <end position="22"/>
    </location>
</feature>
<sequence>MQHALRRPNIIRRPTPKSTARRKADEETSVVFKIIIFVLIILAAVALGRVVQFALYNQYALENEQLIKDIGSEQQIRQELVSRKLSLESPQRIQSIAMKKLKMIKPADVRYIVYKEVQDKPRLAYAQKNF</sequence>
<name>A0A0F9V578_9ZZZZ</name>
<evidence type="ECO:0000256" key="1">
    <source>
        <dbReference type="SAM" id="MobiDB-lite"/>
    </source>
</evidence>
<protein>
    <recommendedName>
        <fullName evidence="4">Cell division protein FtsL</fullName>
    </recommendedName>
</protein>
<proteinExistence type="predicted"/>
<feature type="compositionally biased region" description="Basic residues" evidence="1">
    <location>
        <begin position="1"/>
        <end position="10"/>
    </location>
</feature>
<keyword evidence="2" id="KW-0472">Membrane</keyword>
<accession>A0A0F9V578</accession>